<organism evidence="2 3">
    <name type="scientific">Ruminococcus phage phiRgIBDN1</name>
    <dbReference type="NCBI Taxonomy" id="2772520"/>
    <lineage>
        <taxon>Viruses</taxon>
        <taxon>Duplodnaviria</taxon>
        <taxon>Heunggongvirae</taxon>
        <taxon>Uroviricota</taxon>
        <taxon>Caudoviricetes</taxon>
        <taxon>Munstervirinae</taxon>
        <taxon>Adovirus</taxon>
        <taxon>Adovirus IBDN1</taxon>
    </lineage>
</organism>
<name>A0AAE7N0X0_9CAUD</name>
<gene>
    <name evidence="2" type="primary">gp42</name>
</gene>
<evidence type="ECO:0000313" key="3">
    <source>
        <dbReference type="Proteomes" id="UP000827174"/>
    </source>
</evidence>
<dbReference type="Proteomes" id="UP000827174">
    <property type="component" value="Segment"/>
</dbReference>
<dbReference type="EMBL" id="MT980840">
    <property type="protein sequence ID" value="QOI66303.1"/>
    <property type="molecule type" value="Genomic_DNA"/>
</dbReference>
<reference evidence="2" key="1">
    <citation type="submission" date="2020-09" db="EMBL/GenBank/DDBJ databases">
        <title>Temperate bacteriophages infecting mucin-degrading bacterium Ruminococcus gnavus from the human gut.</title>
        <authorList>
            <person name="Khokhlova E.V."/>
            <person name="Shkoporov A.N."/>
            <person name="Draper L.A."/>
            <person name="Kingston A.R."/>
            <person name="Forde A."/>
            <person name="Ross R.P."/>
            <person name="Hill C."/>
        </authorList>
    </citation>
    <scope>NUCLEOTIDE SEQUENCE</scope>
</reference>
<keyword evidence="3" id="KW-1185">Reference proteome</keyword>
<evidence type="ECO:0000256" key="1">
    <source>
        <dbReference type="SAM" id="MobiDB-lite"/>
    </source>
</evidence>
<evidence type="ECO:0000313" key="2">
    <source>
        <dbReference type="EMBL" id="QOI66303.1"/>
    </source>
</evidence>
<protein>
    <submittedName>
        <fullName evidence="2">Replisome organizer</fullName>
    </submittedName>
</protein>
<sequence length="272" mass="31036">MANRRMFSADVVCTDKFVEMPSSTQALYLQFGMKADDDGFVSSPKQIVRMVGAAEDDLKILVAKGFIIPFESGVIVISDWKTNNSIRKDRYTQTRCLDELNKLENLNGKYVLSPTCQPSVNQLSTACQPRGNQAVDTLETQVRLGKDSIDKSSINTTCPEPEAPDRKKVISLSLNDGTEHWIYEDNVSEWSELFPAVDVMQELRKMKSWLDSNKARRKTKRGIARFINSWLSKEQDKGRMPVRSEPTHRNNNNFDRRGYDMDSLEEQLLKSN</sequence>
<feature type="region of interest" description="Disordered" evidence="1">
    <location>
        <begin position="235"/>
        <end position="260"/>
    </location>
</feature>
<accession>A0AAE7N0X0</accession>
<proteinExistence type="predicted"/>